<reference evidence="1 2" key="1">
    <citation type="journal article" date="2019" name="Front. Microbiol.">
        <title>Genomic Features for Desiccation Tolerance and Sugar Biosynthesis in the Extremophile Gloeocapsopsis sp. UTEX B3054.</title>
        <authorList>
            <person name="Urrejola C."/>
            <person name="Alcorta J."/>
            <person name="Salas L."/>
            <person name="Vasquez M."/>
            <person name="Polz M.F."/>
            <person name="Vicuna R."/>
            <person name="Diez B."/>
        </authorList>
    </citation>
    <scope>NUCLEOTIDE SEQUENCE [LARGE SCALE GENOMIC DNA]</scope>
    <source>
        <strain evidence="1 2">1H9</strain>
    </source>
</reference>
<dbReference type="EMBL" id="NAPY01000023">
    <property type="protein sequence ID" value="MUL37547.1"/>
    <property type="molecule type" value="Genomic_DNA"/>
</dbReference>
<gene>
    <name evidence="1" type="ORF">BWI75_14735</name>
</gene>
<organism evidence="1 2">
    <name type="scientific">Gloeocapsopsis dulcis AAB1 = 1H9</name>
    <dbReference type="NCBI Taxonomy" id="1433147"/>
    <lineage>
        <taxon>Bacteria</taxon>
        <taxon>Bacillati</taxon>
        <taxon>Cyanobacteriota</taxon>
        <taxon>Cyanophyceae</taxon>
        <taxon>Oscillatoriophycideae</taxon>
        <taxon>Chroococcales</taxon>
        <taxon>Chroococcaceae</taxon>
        <taxon>Gloeocapsopsis</taxon>
        <taxon>Gloeocapsopsis dulcis</taxon>
    </lineage>
</organism>
<accession>A0A6N8FZL7</accession>
<comment type="caution">
    <text evidence="1">The sequence shown here is derived from an EMBL/GenBank/DDBJ whole genome shotgun (WGS) entry which is preliminary data.</text>
</comment>
<dbReference type="AlphaFoldDB" id="A0A6N8FZL7"/>
<dbReference type="Proteomes" id="UP000441797">
    <property type="component" value="Unassembled WGS sequence"/>
</dbReference>
<protein>
    <submittedName>
        <fullName evidence="1">KAP family P-loop domain-containing protein</fullName>
    </submittedName>
</protein>
<proteinExistence type="predicted"/>
<dbReference type="SUPFAM" id="SSF52540">
    <property type="entry name" value="P-loop containing nucleoside triphosphate hydrolases"/>
    <property type="match status" value="1"/>
</dbReference>
<dbReference type="Gene3D" id="3.40.50.300">
    <property type="entry name" value="P-loop containing nucleotide triphosphate hydrolases"/>
    <property type="match status" value="1"/>
</dbReference>
<dbReference type="RefSeq" id="WP_105219460.1">
    <property type="nucleotide sequence ID" value="NZ_CAWNSU010000037.1"/>
</dbReference>
<dbReference type="OrthoDB" id="227666at2"/>
<sequence length="680" mass="77545">MASIDQIIQREVNPFDTTTFKPGNFWQEQQDPALNINSIHKEAIATIEDILAQVAKDHRTRTIMLAGDSGSGKSHLLGRLKQTLNPKAFFVYIGPWADSHFIWRHILRQTVDSLLKVPEGQQESQLMLWLKSLSLFKQRGIIDKLLGDRQAFIHKLRGNFPTDIYNANEFFGVLHDLLNPELSILACDWLRGDNLDEDVLKALKVKNAIYSEDAARNILFNFGKISSQTQPIFLCSDNLESIPSLSDGLLDLQALFNVNSMLHNERIPNFLVLISIVTSNWVRNKDAVQPADIARIDSSIKLKTINLDQAEAIWRSRLFPLHQQAEPVPISPIYPLKREDLDEKFLGSKTYPRNTLILGRQLFQLYKSKLIITESKKQPSVSNPVMPEKQVITTLDTIQDLLAAFQLVWSKELQKIEQKITRIRQLSSPELMQMLHEALEALELKTQPRFLPSPTYTSYSLSYLSPQQKKSGIIWIEDPNMTSFFHVMNGCHKAVERKLCQTMFLIRAEKLGSKKTQGYQTYKQIFVGSPHCHIVPDLTSVHYLATYHSLVNAVSSRELVIRDKIPDLNELQAFVRDSQVLKNCTLLQVLGILAKQLSTPNPELDFEPVTEFIMNLVTTQQFLGRNTLVQNALDRFSSLPVDEIQIEQLMHKLCQENKVQILDPNAKPEAQLICLVPNSK</sequence>
<dbReference type="InterPro" id="IPR027417">
    <property type="entry name" value="P-loop_NTPase"/>
</dbReference>
<name>A0A6N8FZL7_9CHRO</name>
<keyword evidence="2" id="KW-1185">Reference proteome</keyword>
<evidence type="ECO:0000313" key="1">
    <source>
        <dbReference type="EMBL" id="MUL37547.1"/>
    </source>
</evidence>
<evidence type="ECO:0000313" key="2">
    <source>
        <dbReference type="Proteomes" id="UP000441797"/>
    </source>
</evidence>